<gene>
    <name evidence="1" type="ORF">J2Z66_006196</name>
</gene>
<name>A0ABS4J3Z1_9BACL</name>
<organism evidence="1 2">
    <name type="scientific">Paenibacillus eucommiae</name>
    <dbReference type="NCBI Taxonomy" id="1355755"/>
    <lineage>
        <taxon>Bacteria</taxon>
        <taxon>Bacillati</taxon>
        <taxon>Bacillota</taxon>
        <taxon>Bacilli</taxon>
        <taxon>Bacillales</taxon>
        <taxon>Paenibacillaceae</taxon>
        <taxon>Paenibacillus</taxon>
    </lineage>
</organism>
<proteinExistence type="predicted"/>
<keyword evidence="2" id="KW-1185">Reference proteome</keyword>
<accession>A0ABS4J3Z1</accession>
<comment type="caution">
    <text evidence="1">The sequence shown here is derived from an EMBL/GenBank/DDBJ whole genome shotgun (WGS) entry which is preliminary data.</text>
</comment>
<evidence type="ECO:0000313" key="2">
    <source>
        <dbReference type="Proteomes" id="UP001519287"/>
    </source>
</evidence>
<protein>
    <submittedName>
        <fullName evidence="1">Uncharacterized protein</fullName>
    </submittedName>
</protein>
<dbReference type="RefSeq" id="WP_209976401.1">
    <property type="nucleotide sequence ID" value="NZ_JAGGLB010000026.1"/>
</dbReference>
<reference evidence="1 2" key="1">
    <citation type="submission" date="2021-03" db="EMBL/GenBank/DDBJ databases">
        <title>Genomic Encyclopedia of Type Strains, Phase IV (KMG-IV): sequencing the most valuable type-strain genomes for metagenomic binning, comparative biology and taxonomic classification.</title>
        <authorList>
            <person name="Goeker M."/>
        </authorList>
    </citation>
    <scope>NUCLEOTIDE SEQUENCE [LARGE SCALE GENOMIC DNA]</scope>
    <source>
        <strain evidence="1 2">DSM 26048</strain>
    </source>
</reference>
<dbReference type="Proteomes" id="UP001519287">
    <property type="component" value="Unassembled WGS sequence"/>
</dbReference>
<evidence type="ECO:0000313" key="1">
    <source>
        <dbReference type="EMBL" id="MBP1994557.1"/>
    </source>
</evidence>
<sequence>MTAKHSIPKGNAKRVAVIVTEYRFNSHADVILGRLLGDLDYVPRVEVVSLYTDQVPDNDMSVEEAARCDVPIYARIEEAIKVPYSKGGLDGVIIIGEHGEYPLDERGCKSYPRRRLLDEVLQALDDLQLNIPIFSDKHLSYNIEDTFWMYNEVQKRNIPFFAGSSIPHCPYVPAFDLQLLEDAEQLLVISYSTEYEAYGYHGLETLQSIAEKRAGGETGVRSVQAFKGERLGETVEDYPAELIEKACAVYDPSGSLYAKHKDDLMVLFVVEYVDGTKGYVIQHPNWVEQWGFAFRRSTGDIVAAICESELQRPFGHFATLTRMIEDFIITGVEPFPAKRVLFSSALINYGMDSLHQQGKRIETPELANESYSGS</sequence>
<dbReference type="EMBL" id="JAGGLB010000026">
    <property type="protein sequence ID" value="MBP1994557.1"/>
    <property type="molecule type" value="Genomic_DNA"/>
</dbReference>